<feature type="repeat" description="TPR" evidence="3">
    <location>
        <begin position="509"/>
        <end position="542"/>
    </location>
</feature>
<dbReference type="Gene3D" id="1.25.40.10">
    <property type="entry name" value="Tetratricopeptide repeat domain"/>
    <property type="match status" value="4"/>
</dbReference>
<dbReference type="GO" id="GO:0016192">
    <property type="term" value="P:vesicle-mediated transport"/>
    <property type="evidence" value="ECO:0007669"/>
    <property type="project" value="UniProtKB-ARBA"/>
</dbReference>
<name>A0AAU7DNZ3_9BACT</name>
<dbReference type="Pfam" id="PF14559">
    <property type="entry name" value="TPR_19"/>
    <property type="match status" value="3"/>
</dbReference>
<dbReference type="SMART" id="SM00028">
    <property type="entry name" value="TPR"/>
    <property type="match status" value="12"/>
</dbReference>
<dbReference type="Pfam" id="PF13432">
    <property type="entry name" value="TPR_16"/>
    <property type="match status" value="2"/>
</dbReference>
<dbReference type="Pfam" id="PF13414">
    <property type="entry name" value="TPR_11"/>
    <property type="match status" value="1"/>
</dbReference>
<evidence type="ECO:0000256" key="2">
    <source>
        <dbReference type="ARBA" id="ARBA00022803"/>
    </source>
</evidence>
<evidence type="ECO:0000313" key="6">
    <source>
        <dbReference type="EMBL" id="XBH19867.1"/>
    </source>
</evidence>
<dbReference type="PANTHER" id="PTHR44858:SF1">
    <property type="entry name" value="UDP-N-ACETYLGLUCOSAMINE--PEPTIDE N-ACETYLGLUCOSAMINYLTRANSFERASE SPINDLY-RELATED"/>
    <property type="match status" value="1"/>
</dbReference>
<feature type="repeat" description="TPR" evidence="3">
    <location>
        <begin position="191"/>
        <end position="224"/>
    </location>
</feature>
<reference evidence="6" key="1">
    <citation type="submission" date="2023-03" db="EMBL/GenBank/DDBJ databases">
        <title>Edaphobacter sp.</title>
        <authorList>
            <person name="Huber K.J."/>
            <person name="Papendorf J."/>
            <person name="Pilke C."/>
            <person name="Bunk B."/>
            <person name="Sproeer C."/>
            <person name="Pester M."/>
        </authorList>
    </citation>
    <scope>NUCLEOTIDE SEQUENCE</scope>
    <source>
        <strain evidence="6">DSM 110680</strain>
    </source>
</reference>
<dbReference type="InterPro" id="IPR050498">
    <property type="entry name" value="Ycf3"/>
</dbReference>
<dbReference type="Pfam" id="PF13176">
    <property type="entry name" value="TPR_7"/>
    <property type="match status" value="1"/>
</dbReference>
<feature type="repeat" description="TPR" evidence="3">
    <location>
        <begin position="615"/>
        <end position="648"/>
    </location>
</feature>
<keyword evidence="2 3" id="KW-0802">TPR repeat</keyword>
<dbReference type="PANTHER" id="PTHR44858">
    <property type="entry name" value="TETRATRICOPEPTIDE REPEAT PROTEIN 6"/>
    <property type="match status" value="1"/>
</dbReference>
<proteinExistence type="predicted"/>
<dbReference type="InterPro" id="IPR015374">
    <property type="entry name" value="ChAPs"/>
</dbReference>
<feature type="repeat" description="TPR" evidence="3">
    <location>
        <begin position="292"/>
        <end position="325"/>
    </location>
</feature>
<feature type="repeat" description="TPR" evidence="3">
    <location>
        <begin position="406"/>
        <end position="439"/>
    </location>
</feature>
<accession>A0AAU7DNZ3</accession>
<dbReference type="GO" id="GO:0012505">
    <property type="term" value="C:endomembrane system"/>
    <property type="evidence" value="ECO:0007669"/>
    <property type="project" value="UniProtKB-ARBA"/>
</dbReference>
<sequence>MKIKTLSPSLWLPLALSLVAGTSLAAQAPNAPAKPGQPPPASASEPKSDPKPTPTAASTPAPDRSQAYYHSGLAHIYEEDAIASGRPEFMRHAVEEYKTALSADPESPQLNDELADLYFRTGQVREAEATARGLLKTSPNDIDAHRLLGRLYLRQLSEAQNSVSSSSPTGNTLDQAIAEFQKIVTLDSKSVEDRMVLGQLYTVKHQNEKAEEQFKAAQDLDPDSEEVVLNLSRLYAENGDLAHASKVIEAVPVSERTPKMEFALGGVYDQLKRPKDAIDAYKRAVDLDPEDAHNLAALAQALLNDNQLDAALKQYRQLADADPQDSSTTVHISEILRRQGKYEEALTTIKKAVKKDPDSLEAGYNEGLLLDVLGRYDEAAQVYEHMVDLTSHANGAYTADEKNNRAIFLERLGAVYHEQNKVDEAISTYQKMIDLGGENALRGYQNQVDVYRDAKMFDKAIAVSHKAVDSNPKDQELKLMLAAELVDQGKDDEGIAMAKGLLKNNPDDQKTWITLGQIYTRLRKWKDAEDALNKATSITSKKEDNIYLLFLKGGLAERQKHFEPAEQYFHQALELDPNNAMVLNYLGYMLADKGNRLPEALKMIRKAVELEPMNGAYLDSLGWAYFKLGQYELAEENLRQAVERDQTDPTVHDHLGDLYEKTGRIRLAAAQWELSLSEYSKSAPPDVEPTEVAKVQKKLETARVKLAKQENTTGPNKPE</sequence>
<feature type="repeat" description="TPR" evidence="3">
    <location>
        <begin position="326"/>
        <end position="359"/>
    </location>
</feature>
<evidence type="ECO:0000256" key="4">
    <source>
        <dbReference type="SAM" id="MobiDB-lite"/>
    </source>
</evidence>
<feature type="signal peptide" evidence="5">
    <location>
        <begin position="1"/>
        <end position="25"/>
    </location>
</feature>
<dbReference type="AlphaFoldDB" id="A0AAU7DNZ3"/>
<organism evidence="6">
    <name type="scientific">Telmatobacter sp. DSM 110680</name>
    <dbReference type="NCBI Taxonomy" id="3036704"/>
    <lineage>
        <taxon>Bacteria</taxon>
        <taxon>Pseudomonadati</taxon>
        <taxon>Acidobacteriota</taxon>
        <taxon>Terriglobia</taxon>
        <taxon>Terriglobales</taxon>
        <taxon>Acidobacteriaceae</taxon>
        <taxon>Telmatobacter</taxon>
    </lineage>
</organism>
<keyword evidence="5" id="KW-0732">Signal</keyword>
<dbReference type="InterPro" id="IPR019734">
    <property type="entry name" value="TPR_rpt"/>
</dbReference>
<feature type="chain" id="PRO_5043806302" evidence="5">
    <location>
        <begin position="26"/>
        <end position="719"/>
    </location>
</feature>
<protein>
    <submittedName>
        <fullName evidence="6">Tetratricopeptide repeat protein</fullName>
    </submittedName>
</protein>
<dbReference type="GO" id="GO:0032991">
    <property type="term" value="C:protein-containing complex"/>
    <property type="evidence" value="ECO:0007669"/>
    <property type="project" value="UniProtKB-ARBA"/>
</dbReference>
<dbReference type="SUPFAM" id="SSF48452">
    <property type="entry name" value="TPR-like"/>
    <property type="match status" value="3"/>
</dbReference>
<feature type="repeat" description="TPR" evidence="3">
    <location>
        <begin position="546"/>
        <end position="579"/>
    </location>
</feature>
<feature type="region of interest" description="Disordered" evidence="4">
    <location>
        <begin position="27"/>
        <end position="65"/>
    </location>
</feature>
<gene>
    <name evidence="6" type="ORF">P8935_11235</name>
</gene>
<dbReference type="InterPro" id="IPR011990">
    <property type="entry name" value="TPR-like_helical_dom_sf"/>
</dbReference>
<evidence type="ECO:0000256" key="1">
    <source>
        <dbReference type="ARBA" id="ARBA00022737"/>
    </source>
</evidence>
<evidence type="ECO:0000256" key="5">
    <source>
        <dbReference type="SAM" id="SignalP"/>
    </source>
</evidence>
<dbReference type="PROSITE" id="PS50005">
    <property type="entry name" value="TPR"/>
    <property type="match status" value="8"/>
</dbReference>
<keyword evidence="1" id="KW-0677">Repeat</keyword>
<dbReference type="RefSeq" id="WP_348265089.1">
    <property type="nucleotide sequence ID" value="NZ_CP121196.1"/>
</dbReference>
<dbReference type="GO" id="GO:0005737">
    <property type="term" value="C:cytoplasm"/>
    <property type="evidence" value="ECO:0007669"/>
    <property type="project" value="UniProtKB-ARBA"/>
</dbReference>
<evidence type="ECO:0000256" key="3">
    <source>
        <dbReference type="PROSITE-ProRule" id="PRU00339"/>
    </source>
</evidence>
<dbReference type="Pfam" id="PF09295">
    <property type="entry name" value="ChAPs"/>
    <property type="match status" value="1"/>
</dbReference>
<dbReference type="EMBL" id="CP121196">
    <property type="protein sequence ID" value="XBH19867.1"/>
    <property type="molecule type" value="Genomic_DNA"/>
</dbReference>
<feature type="repeat" description="TPR" evidence="3">
    <location>
        <begin position="258"/>
        <end position="291"/>
    </location>
</feature>